<feature type="transmembrane region" description="Helical" evidence="8">
    <location>
        <begin position="52"/>
        <end position="75"/>
    </location>
</feature>
<keyword evidence="5 8" id="KW-1133">Transmembrane helix</keyword>
<keyword evidence="3" id="KW-0408">Iron</keyword>
<evidence type="ECO:0000256" key="5">
    <source>
        <dbReference type="ARBA" id="ARBA00022989"/>
    </source>
</evidence>
<evidence type="ECO:0000256" key="3">
    <source>
        <dbReference type="ARBA" id="ARBA00022496"/>
    </source>
</evidence>
<keyword evidence="4 8" id="KW-0812">Transmembrane</keyword>
<gene>
    <name evidence="9" type="ORF">BLGHR1_15779</name>
</gene>
<evidence type="ECO:0000256" key="2">
    <source>
        <dbReference type="ARBA" id="ARBA00008333"/>
    </source>
</evidence>
<dbReference type="InterPro" id="IPR004923">
    <property type="entry name" value="FTR1/Fip1/EfeU"/>
</dbReference>
<dbReference type="GO" id="GO:0015093">
    <property type="term" value="F:ferrous iron transmembrane transporter activity"/>
    <property type="evidence" value="ECO:0007669"/>
    <property type="project" value="TreeGrafter"/>
</dbReference>
<feature type="region of interest" description="Disordered" evidence="7">
    <location>
        <begin position="326"/>
        <end position="346"/>
    </location>
</feature>
<feature type="transmembrane region" description="Helical" evidence="8">
    <location>
        <begin position="211"/>
        <end position="233"/>
    </location>
</feature>
<evidence type="ECO:0000256" key="7">
    <source>
        <dbReference type="SAM" id="MobiDB-lite"/>
    </source>
</evidence>
<evidence type="ECO:0008006" key="11">
    <source>
        <dbReference type="Google" id="ProtNLM"/>
    </source>
</evidence>
<keyword evidence="6 8" id="KW-0472">Membrane</keyword>
<dbReference type="GO" id="GO:0033573">
    <property type="term" value="C:high-affinity iron permease complex"/>
    <property type="evidence" value="ECO:0007669"/>
    <property type="project" value="InterPro"/>
</dbReference>
<protein>
    <recommendedName>
        <fullName evidence="11">Plasma membrane iron permease</fullName>
    </recommendedName>
</protein>
<feature type="transmembrane region" description="Helical" evidence="8">
    <location>
        <begin position="291"/>
        <end position="312"/>
    </location>
</feature>
<dbReference type="PANTHER" id="PTHR31632">
    <property type="entry name" value="IRON TRANSPORTER FTH1"/>
    <property type="match status" value="1"/>
</dbReference>
<reference evidence="9 10" key="1">
    <citation type="submission" date="2017-11" db="EMBL/GenBank/DDBJ databases">
        <authorList>
            <person name="Kracher B."/>
        </authorList>
    </citation>
    <scope>NUCLEOTIDE SEQUENCE [LARGE SCALE GENOMIC DNA]</scope>
    <source>
        <strain evidence="9 10">RACE1</strain>
    </source>
</reference>
<evidence type="ECO:0000256" key="8">
    <source>
        <dbReference type="SAM" id="Phobius"/>
    </source>
</evidence>
<dbReference type="Pfam" id="PF03239">
    <property type="entry name" value="FTR1"/>
    <property type="match status" value="1"/>
</dbReference>
<accession>A0A383UZ08</accession>
<feature type="transmembrane region" description="Helical" evidence="8">
    <location>
        <begin position="6"/>
        <end position="31"/>
    </location>
</feature>
<evidence type="ECO:0000256" key="4">
    <source>
        <dbReference type="ARBA" id="ARBA00022692"/>
    </source>
</evidence>
<dbReference type="Proteomes" id="UP000275772">
    <property type="component" value="Unassembled WGS sequence"/>
</dbReference>
<keyword evidence="3" id="KW-0406">Ion transport</keyword>
<dbReference type="PANTHER" id="PTHR31632:SF2">
    <property type="entry name" value="PLASMA MEMBRANE IRON PERMEASE"/>
    <property type="match status" value="1"/>
</dbReference>
<feature type="transmembrane region" description="Helical" evidence="8">
    <location>
        <begin position="179"/>
        <end position="199"/>
    </location>
</feature>
<dbReference type="EMBL" id="UNSH01000070">
    <property type="protein sequence ID" value="SZF04979.1"/>
    <property type="molecule type" value="Genomic_DNA"/>
</dbReference>
<evidence type="ECO:0000256" key="6">
    <source>
        <dbReference type="ARBA" id="ARBA00023136"/>
    </source>
</evidence>
<feature type="transmembrane region" description="Helical" evidence="8">
    <location>
        <begin position="147"/>
        <end position="173"/>
    </location>
</feature>
<proteinExistence type="inferred from homology"/>
<keyword evidence="3" id="KW-0813">Transport</keyword>
<dbReference type="VEuPathDB" id="FungiDB:BLGHR1_15779"/>
<evidence type="ECO:0000256" key="1">
    <source>
        <dbReference type="ARBA" id="ARBA00004141"/>
    </source>
</evidence>
<sequence length="369" mass="40905">MSNLFAVPVFFIVFRETLETAVIVSVLLAFLKKTINNPDSDKAVYKRLVRQIWLGTATGLLICIIIGSGLIGAFYTLGNNSWEKYEYIYEGSFAIVSSLIISILGAALLRVSKMQGKWRIKLAKVLEDRALTVEGKRASIKRWFGQYVLFMVPFVTIMREGLEAVIFVAGVSFSAPATAVPLAVAAGLIAGGAVGWLIYNGGKSSQLQIFLVISTGLLYLVAAGLFSRAVWFFEQYKWNQAVGGEAAEMGAGPGSYDIDQSVWHINFGSPHMNGGGGWGVFNSMLGWQNSATYGSVISYNIYWITVIIGFLLMRFKEIHGHLPFRKTQQPDHSQTESDSDREDMKEYTQSSVFLTEVARMEEQRCRSAY</sequence>
<keyword evidence="3" id="KW-0410">Iron transport</keyword>
<evidence type="ECO:0000313" key="9">
    <source>
        <dbReference type="EMBL" id="SZF04979.1"/>
    </source>
</evidence>
<comment type="similarity">
    <text evidence="2">Belongs to the oxidase-dependent Fe transporter (OFeT) (TC 9.A.10.1) family.</text>
</comment>
<evidence type="ECO:0000313" key="10">
    <source>
        <dbReference type="Proteomes" id="UP000275772"/>
    </source>
</evidence>
<comment type="subcellular location">
    <subcellularLocation>
        <location evidence="1">Membrane</location>
        <topology evidence="1">Multi-pass membrane protein</topology>
    </subcellularLocation>
</comment>
<feature type="transmembrane region" description="Helical" evidence="8">
    <location>
        <begin position="87"/>
        <end position="109"/>
    </location>
</feature>
<name>A0A383UZ08_BLUHO</name>
<organism evidence="9 10">
    <name type="scientific">Blumeria hordei</name>
    <name type="common">Barley powdery mildew</name>
    <name type="synonym">Blumeria graminis f. sp. hordei</name>
    <dbReference type="NCBI Taxonomy" id="2867405"/>
    <lineage>
        <taxon>Eukaryota</taxon>
        <taxon>Fungi</taxon>
        <taxon>Dikarya</taxon>
        <taxon>Ascomycota</taxon>
        <taxon>Pezizomycotina</taxon>
        <taxon>Leotiomycetes</taxon>
        <taxon>Erysiphales</taxon>
        <taxon>Erysiphaceae</taxon>
        <taxon>Blumeria</taxon>
    </lineage>
</organism>
<dbReference type="AlphaFoldDB" id="A0A383UZ08"/>